<dbReference type="EMBL" id="CSAE01000263">
    <property type="protein sequence ID" value="COV97494.1"/>
    <property type="molecule type" value="Genomic_DNA"/>
</dbReference>
<sequence length="122" mass="12775">MLPTVGFTPNKPIASGDAGIEIDPTLMTWNADSSRPIEFRVIGGMLMGPTSAPVLLMPSPMAGTVIGGTLIGPTNAPELLMPRPISGMVMDGMVMGPTEPRPLRSRPAAGMVSVPEKPIKPW</sequence>
<dbReference type="EMBL" id="CNFT01000850">
    <property type="protein sequence ID" value="CKS45207.1"/>
    <property type="molecule type" value="Genomic_DNA"/>
</dbReference>
<dbReference type="AlphaFoldDB" id="A0A0T9DPL8"/>
<organism evidence="4 15">
    <name type="scientific">Mycobacterium tuberculosis</name>
    <dbReference type="NCBI Taxonomy" id="1773"/>
    <lineage>
        <taxon>Bacteria</taxon>
        <taxon>Bacillati</taxon>
        <taxon>Actinomycetota</taxon>
        <taxon>Actinomycetes</taxon>
        <taxon>Mycobacteriales</taxon>
        <taxon>Mycobacteriaceae</taxon>
        <taxon>Mycobacterium</taxon>
        <taxon>Mycobacterium tuberculosis complex</taxon>
    </lineage>
</organism>
<dbReference type="Proteomes" id="UP000050139">
    <property type="component" value="Unassembled WGS sequence"/>
</dbReference>
<dbReference type="Proteomes" id="UP000046947">
    <property type="component" value="Unassembled WGS sequence"/>
</dbReference>
<dbReference type="EMBL" id="COPH01000040">
    <property type="protein sequence ID" value="CLX00492.1"/>
    <property type="molecule type" value="Genomic_DNA"/>
</dbReference>
<evidence type="ECO:0000313" key="3">
    <source>
        <dbReference type="EMBL" id="CFR73188.1"/>
    </source>
</evidence>
<evidence type="ECO:0000256" key="1">
    <source>
        <dbReference type="SAM" id="MobiDB-lite"/>
    </source>
</evidence>
<reference evidence="7" key="2">
    <citation type="submission" date="2015-03" db="EMBL/GenBank/DDBJ databases">
        <authorList>
            <person name="Murphy D."/>
        </authorList>
    </citation>
    <scope>NUCLEOTIDE SEQUENCE [LARGE SCALE GENOMIC DNA]</scope>
    <source>
        <strain evidence="7">K00500041</strain>
    </source>
</reference>
<evidence type="ECO:0000313" key="8">
    <source>
        <dbReference type="EMBL" id="COX39549.1"/>
    </source>
</evidence>
<evidence type="ECO:0000313" key="11">
    <source>
        <dbReference type="Proteomes" id="UP000039021"/>
    </source>
</evidence>
<dbReference type="Proteomes" id="UP000039021">
    <property type="component" value="Unassembled WGS sequence"/>
</dbReference>
<dbReference type="Proteomes" id="UP000050164">
    <property type="component" value="Unassembled WGS sequence"/>
</dbReference>
<evidence type="ECO:0000313" key="16">
    <source>
        <dbReference type="Proteomes" id="UP000050139"/>
    </source>
</evidence>
<evidence type="ECO:0000313" key="2">
    <source>
        <dbReference type="EMBL" id="CFE77208.1"/>
    </source>
</evidence>
<evidence type="ECO:0000313" key="13">
    <source>
        <dbReference type="Proteomes" id="UP000046680"/>
    </source>
</evidence>
<proteinExistence type="predicted"/>
<evidence type="ECO:0000313" key="12">
    <source>
        <dbReference type="Proteomes" id="UP000044938"/>
    </source>
</evidence>
<evidence type="ECO:0000313" key="9">
    <source>
        <dbReference type="EMBL" id="COY21016.1"/>
    </source>
</evidence>
<evidence type="ECO:0000313" key="14">
    <source>
        <dbReference type="Proteomes" id="UP000046947"/>
    </source>
</evidence>
<feature type="region of interest" description="Disordered" evidence="1">
    <location>
        <begin position="91"/>
        <end position="122"/>
    </location>
</feature>
<evidence type="ECO:0000313" key="7">
    <source>
        <dbReference type="EMBL" id="COV97494.1"/>
    </source>
</evidence>
<name>A0A0T9DPL8_MYCTX</name>
<evidence type="ECO:0000313" key="17">
    <source>
        <dbReference type="Proteomes" id="UP000050164"/>
    </source>
</evidence>
<gene>
    <name evidence="3" type="ORF">ERS007657_01167</name>
    <name evidence="2" type="ORF">ERS007688_04026</name>
    <name evidence="7" type="ORF">ERS007703_02431</name>
    <name evidence="8" type="ORF">ERS007720_04431</name>
    <name evidence="9" type="ORF">ERS007739_02262</name>
    <name evidence="5" type="ORF">ERS027659_03121</name>
    <name evidence="4" type="ORF">ERS027661_00596</name>
    <name evidence="6" type="ORF">ERS094118_03812</name>
</gene>
<dbReference type="EMBL" id="CFOH01001035">
    <property type="protein sequence ID" value="CFE77208.1"/>
    <property type="molecule type" value="Genomic_DNA"/>
</dbReference>
<dbReference type="EMBL" id="CSAJ01000941">
    <property type="protein sequence ID" value="COX39549.1"/>
    <property type="molecule type" value="Genomic_DNA"/>
</dbReference>
<evidence type="ECO:0000313" key="6">
    <source>
        <dbReference type="EMBL" id="CLX00492.1"/>
    </source>
</evidence>
<evidence type="ECO:0000313" key="15">
    <source>
        <dbReference type="Proteomes" id="UP000049023"/>
    </source>
</evidence>
<dbReference type="Proteomes" id="UP000049023">
    <property type="component" value="Unassembled WGS sequence"/>
</dbReference>
<dbReference type="Proteomes" id="UP000044938">
    <property type="component" value="Unassembled WGS sequence"/>
</dbReference>
<protein>
    <submittedName>
        <fullName evidence="4">Uncharacterized protein</fullName>
    </submittedName>
</protein>
<reference evidence="10 11" key="1">
    <citation type="submission" date="2015-03" db="EMBL/GenBank/DDBJ databases">
        <authorList>
            <consortium name="Pathogen Informatics"/>
        </authorList>
    </citation>
    <scope>NUCLEOTIDE SEQUENCE [LARGE SCALE GENOMIC DNA]</scope>
    <source>
        <strain evidence="5 17">Bir 185</strain>
        <strain evidence="4 15">Bir 187</strain>
        <strain evidence="3 13">C09601061</strain>
        <strain evidence="2 14">H09601792</strain>
        <strain evidence="10">K00500041</strain>
        <strain evidence="8 12">M09401471</strain>
        <strain evidence="11">N09902308</strain>
    </source>
</reference>
<dbReference type="EMBL" id="CGCX01000330">
    <property type="protein sequence ID" value="CFR73188.1"/>
    <property type="molecule type" value="Genomic_DNA"/>
</dbReference>
<evidence type="ECO:0000313" key="10">
    <source>
        <dbReference type="Proteomes" id="UP000038802"/>
    </source>
</evidence>
<evidence type="ECO:0000313" key="4">
    <source>
        <dbReference type="EMBL" id="CKR10334.1"/>
    </source>
</evidence>
<evidence type="ECO:0000313" key="5">
    <source>
        <dbReference type="EMBL" id="CKS45207.1"/>
    </source>
</evidence>
<reference evidence="6 16" key="3">
    <citation type="submission" date="2015-03" db="EMBL/GenBank/DDBJ databases">
        <authorList>
            <consortium name="Pathogen Informatics"/>
            <person name="Murphy D."/>
        </authorList>
    </citation>
    <scope>NUCLEOTIDE SEQUENCE</scope>
    <source>
        <strain evidence="6 16">0268S</strain>
        <strain evidence="9">N09902308</strain>
    </source>
</reference>
<accession>A0A0T9DPL8</accession>
<dbReference type="Proteomes" id="UP000046680">
    <property type="component" value="Unassembled WGS sequence"/>
</dbReference>
<dbReference type="Proteomes" id="UP000038802">
    <property type="component" value="Unassembled WGS sequence"/>
</dbReference>
<dbReference type="EMBL" id="CNFU01000077">
    <property type="protein sequence ID" value="CKR10334.1"/>
    <property type="molecule type" value="Genomic_DNA"/>
</dbReference>
<dbReference type="EMBL" id="CSBK01001009">
    <property type="protein sequence ID" value="COY21016.1"/>
    <property type="molecule type" value="Genomic_DNA"/>
</dbReference>